<keyword evidence="1" id="KW-0547">Nucleotide-binding</keyword>
<dbReference type="PROSITE" id="PS51186">
    <property type="entry name" value="GNAT"/>
    <property type="match status" value="1"/>
</dbReference>
<evidence type="ECO:0000313" key="5">
    <source>
        <dbReference type="Proteomes" id="UP000293719"/>
    </source>
</evidence>
<dbReference type="NCBIfam" id="TIGR03103">
    <property type="entry name" value="trio_acet_GNAT"/>
    <property type="match status" value="1"/>
</dbReference>
<evidence type="ECO:0000259" key="3">
    <source>
        <dbReference type="PROSITE" id="PS51186"/>
    </source>
</evidence>
<dbReference type="InterPro" id="IPR000182">
    <property type="entry name" value="GNAT_dom"/>
</dbReference>
<dbReference type="GO" id="GO:0005524">
    <property type="term" value="F:ATP binding"/>
    <property type="evidence" value="ECO:0007669"/>
    <property type="project" value="UniProtKB-UniRule"/>
</dbReference>
<dbReference type="SUPFAM" id="SSF55729">
    <property type="entry name" value="Acyl-CoA N-acyltransferases (Nat)"/>
    <property type="match status" value="1"/>
</dbReference>
<gene>
    <name evidence="4" type="primary">ngg</name>
    <name evidence="4" type="ORF">E0E05_15095</name>
</gene>
<evidence type="ECO:0000313" key="4">
    <source>
        <dbReference type="EMBL" id="QBK32434.1"/>
    </source>
</evidence>
<dbReference type="EMBL" id="CP036532">
    <property type="protein sequence ID" value="QBK32434.1"/>
    <property type="molecule type" value="Genomic_DNA"/>
</dbReference>
<dbReference type="GO" id="GO:0016747">
    <property type="term" value="F:acyltransferase activity, transferring groups other than amino-acyl groups"/>
    <property type="evidence" value="ECO:0007669"/>
    <property type="project" value="InterPro"/>
</dbReference>
<dbReference type="AlphaFoldDB" id="A0A4P6V6T2"/>
<proteinExistence type="predicted"/>
<keyword evidence="1" id="KW-0067">ATP-binding</keyword>
<dbReference type="InterPro" id="IPR016181">
    <property type="entry name" value="Acyl_CoA_acyltransferase"/>
</dbReference>
<dbReference type="InterPro" id="IPR013815">
    <property type="entry name" value="ATP_grasp_subdomain_1"/>
</dbReference>
<reference evidence="4 5" key="1">
    <citation type="journal article" date="2017" name="Int. J. Syst. Evol. Microbiol.">
        <title>Roseitalea porphyridii gen. nov., sp. nov., isolated from a red alga, and reclassification of Hoeflea suaedae Chung et al. 2013 as Pseudohoeflea suaedae gen. nov., comb. nov.</title>
        <authorList>
            <person name="Hyeon J.W."/>
            <person name="Jeong S.E."/>
            <person name="Baek K."/>
            <person name="Jeon C.O."/>
        </authorList>
    </citation>
    <scope>NUCLEOTIDE SEQUENCE [LARGE SCALE GENOMIC DNA]</scope>
    <source>
        <strain evidence="4 5">MA7-20</strain>
    </source>
</reference>
<name>A0A4P6V6T2_9HYPH</name>
<accession>A0A4P6V6T2</accession>
<feature type="domain" description="N-acetyltransferase" evidence="3">
    <location>
        <begin position="93"/>
        <end position="243"/>
    </location>
</feature>
<keyword evidence="5" id="KW-1185">Reference proteome</keyword>
<feature type="domain" description="ATP-grasp" evidence="2">
    <location>
        <begin position="312"/>
        <end position="556"/>
    </location>
</feature>
<dbReference type="Gene3D" id="3.30.1490.20">
    <property type="entry name" value="ATP-grasp fold, A domain"/>
    <property type="match status" value="1"/>
</dbReference>
<evidence type="ECO:0000259" key="2">
    <source>
        <dbReference type="PROSITE" id="PS50975"/>
    </source>
</evidence>
<evidence type="ECO:0000256" key="1">
    <source>
        <dbReference type="PROSITE-ProRule" id="PRU00409"/>
    </source>
</evidence>
<dbReference type="Pfam" id="PF00583">
    <property type="entry name" value="Acetyltransf_1"/>
    <property type="match status" value="1"/>
</dbReference>
<sequence>MAPHGDETDQMKSEYALDCGWGRLVFAQTFETAQPLIAALRGEQPDQRDIAIYVRNPHVLLANAPQELFLDPSHTYRLDLSRYRPSRRGPTGYFIRRLTSQADAEAINRIYAARSMVPVPPEFFWSQRDARAITYFVAEDNETGEVIGTVTGVDHGHAFGDPENGSSLWCLAVDPAARHPGIGETLVRRLAEYFATRGAAFLDLSVLHDNDQAIALYEKLGFERVAFFSVKRKNPINETLFTGPEPDEALNPYARIITHEARRRGIHVEVVDAEGGFFRLTHGGRSILCRESLSELTTAVAMSICDDKTVTRRIVSAAGVRVPEQLSADASPDEIAEFVARAGRVVVKPARGEQGRGISVGLSANDDVDAAIKAARTVSDVVLLEEYIEGEDLRLIVINFRVVAAAVRRPPVIVGDGTRTVRELIERQSRRRSAATGGESRIPLDAETERTLAEAGYGLDDTPPAETSIAVRKTANLHTGGTIHDVTDIVNPTLVNAAIKAARAIDIPVTGIDLMVKSPQSADYAFIEANERPGLANHEPQPTAERFVDLLFPLSVPQAVRQSVRQSGERG</sequence>
<organism evidence="4 5">
    <name type="scientific">Roseitalea porphyridii</name>
    <dbReference type="NCBI Taxonomy" id="1852022"/>
    <lineage>
        <taxon>Bacteria</taxon>
        <taxon>Pseudomonadati</taxon>
        <taxon>Pseudomonadota</taxon>
        <taxon>Alphaproteobacteria</taxon>
        <taxon>Hyphomicrobiales</taxon>
        <taxon>Ahrensiaceae</taxon>
        <taxon>Roseitalea</taxon>
    </lineage>
</organism>
<dbReference type="InterPro" id="IPR011761">
    <property type="entry name" value="ATP-grasp"/>
</dbReference>
<dbReference type="GO" id="GO:0004363">
    <property type="term" value="F:glutathione synthase activity"/>
    <property type="evidence" value="ECO:0007669"/>
    <property type="project" value="InterPro"/>
</dbReference>
<dbReference type="InterPro" id="IPR004218">
    <property type="entry name" value="GSHS_ATP-bd"/>
</dbReference>
<dbReference type="PANTHER" id="PTHR21621">
    <property type="entry name" value="RIBOSOMAL PROTEIN S6 MODIFICATION PROTEIN"/>
    <property type="match status" value="1"/>
</dbReference>
<dbReference type="Gene3D" id="3.40.630.30">
    <property type="match status" value="1"/>
</dbReference>
<dbReference type="SUPFAM" id="SSF56059">
    <property type="entry name" value="Glutathione synthetase ATP-binding domain-like"/>
    <property type="match status" value="1"/>
</dbReference>
<protein>
    <submittedName>
        <fullName evidence="4">N-acetylglutaminylglutamine synthetase</fullName>
    </submittedName>
</protein>
<dbReference type="Proteomes" id="UP000293719">
    <property type="component" value="Chromosome"/>
</dbReference>
<dbReference type="Gene3D" id="3.30.470.20">
    <property type="entry name" value="ATP-grasp fold, B domain"/>
    <property type="match status" value="2"/>
</dbReference>
<dbReference type="OrthoDB" id="9803907at2"/>
<dbReference type="GO" id="GO:0009432">
    <property type="term" value="P:SOS response"/>
    <property type="evidence" value="ECO:0007669"/>
    <property type="project" value="TreeGrafter"/>
</dbReference>
<dbReference type="CDD" id="cd04301">
    <property type="entry name" value="NAT_SF"/>
    <property type="match status" value="1"/>
</dbReference>
<dbReference type="GO" id="GO:0018169">
    <property type="term" value="F:ribosomal S6-glutamic acid ligase activity"/>
    <property type="evidence" value="ECO:0007669"/>
    <property type="project" value="TreeGrafter"/>
</dbReference>
<dbReference type="KEGG" id="rpod:E0E05_15095"/>
<dbReference type="Pfam" id="PF02955">
    <property type="entry name" value="GSH-S_ATP"/>
    <property type="match status" value="1"/>
</dbReference>
<dbReference type="GO" id="GO:0046872">
    <property type="term" value="F:metal ion binding"/>
    <property type="evidence" value="ECO:0007669"/>
    <property type="project" value="InterPro"/>
</dbReference>
<dbReference type="PANTHER" id="PTHR21621:SF0">
    <property type="entry name" value="BETA-CITRYLGLUTAMATE SYNTHASE B-RELATED"/>
    <property type="match status" value="1"/>
</dbReference>
<dbReference type="GO" id="GO:0005737">
    <property type="term" value="C:cytoplasm"/>
    <property type="evidence" value="ECO:0007669"/>
    <property type="project" value="TreeGrafter"/>
</dbReference>
<dbReference type="PROSITE" id="PS50975">
    <property type="entry name" value="ATP_GRASP"/>
    <property type="match status" value="1"/>
</dbReference>
<dbReference type="InterPro" id="IPR017534">
    <property type="entry name" value="GNAT-acetyltransferase"/>
</dbReference>